<dbReference type="InterPro" id="IPR011059">
    <property type="entry name" value="Metal-dep_hydrolase_composite"/>
</dbReference>
<dbReference type="GO" id="GO:0006146">
    <property type="term" value="P:adenine catabolic process"/>
    <property type="evidence" value="ECO:0007669"/>
    <property type="project" value="InterPro"/>
</dbReference>
<evidence type="ECO:0000256" key="6">
    <source>
        <dbReference type="HAMAP-Rule" id="MF_01518"/>
    </source>
</evidence>
<sequence>MQKDVAALAQELRVASNQEPADLFITNLQIVDVFTETVFPGSLVIKNGKIVAVNPSWQVTAKEVFDGAGRYAVPGFMDAHIHIEPTLLSPEALASVIVPWGTTTLFADPMEIANVAGIAGVEALLSNTENLPYRIYIEVPSRVPTAPGLETTGGVLGVQEVNELLANNIAASLGELDPSKILTIREEYLAKIVSARAKGKVANGHAIGLNWDQLNVYAAAGLSDDHESVEFKELFERLRLGIKALIREGSTERNVEALVKGVIEHKLPTDNLIFCTDDKHVNDIVREGHISYNVQKAIKLGLDPIKAIKMATLNTAQHFRLDHELGAITPGRVADIVLLDNLTEIKPACVFKQGELVARDGKLTREMSMAQYPEFLNATVQLSADLSPASFALESAGKRCKVKVINLYPDQIINYATEEWLSVADGEVQVDTEQDILKLAVVERYGKNGRVGIGFVRGFTLKAGALASSVSHDHHNIVIVGTNNEDMYLAAQEIAKQQGGLVAAQAGKVLGVLPLPIAGLMSPLPAEEVMSQIDQLNEKAVSLGCNLPAPLMTLSFISLPTVPELGLTDYGLIDVLKHQKIDTVLATE</sequence>
<dbReference type="SUPFAM" id="SSF51338">
    <property type="entry name" value="Composite domain of metallo-dependent hydrolases"/>
    <property type="match status" value="1"/>
</dbReference>
<keyword evidence="10" id="KW-1185">Reference proteome</keyword>
<accession>A0A1M6UH35</accession>
<dbReference type="EC" id="3.5.4.2" evidence="2 6"/>
<evidence type="ECO:0000259" key="7">
    <source>
        <dbReference type="Pfam" id="PF01979"/>
    </source>
</evidence>
<dbReference type="PANTHER" id="PTHR11113:SF2">
    <property type="entry name" value="ADENINE DEAMINASE"/>
    <property type="match status" value="1"/>
</dbReference>
<dbReference type="PANTHER" id="PTHR11113">
    <property type="entry name" value="N-ACETYLGLUCOSAMINE-6-PHOSPHATE DEACETYLASE"/>
    <property type="match status" value="1"/>
</dbReference>
<comment type="catalytic activity">
    <reaction evidence="5 6">
        <text>adenine + H2O + H(+) = hypoxanthine + NH4(+)</text>
        <dbReference type="Rhea" id="RHEA:23688"/>
        <dbReference type="ChEBI" id="CHEBI:15377"/>
        <dbReference type="ChEBI" id="CHEBI:15378"/>
        <dbReference type="ChEBI" id="CHEBI:16708"/>
        <dbReference type="ChEBI" id="CHEBI:17368"/>
        <dbReference type="ChEBI" id="CHEBI:28938"/>
        <dbReference type="EC" id="3.5.4.2"/>
    </reaction>
</comment>
<keyword evidence="4 6" id="KW-0464">Manganese</keyword>
<dbReference type="EMBL" id="FRAR01000020">
    <property type="protein sequence ID" value="SHK68532.1"/>
    <property type="molecule type" value="Genomic_DNA"/>
</dbReference>
<dbReference type="Gene3D" id="2.30.40.10">
    <property type="entry name" value="Urease, subunit C, domain 1"/>
    <property type="match status" value="1"/>
</dbReference>
<dbReference type="Proteomes" id="UP000183997">
    <property type="component" value="Unassembled WGS sequence"/>
</dbReference>
<proteinExistence type="inferred from homology"/>
<name>A0A1M6UH35_9FIRM</name>
<evidence type="ECO:0000313" key="10">
    <source>
        <dbReference type="Proteomes" id="UP000183997"/>
    </source>
</evidence>
<feature type="domain" description="Adenine deaminase C-terminal" evidence="8">
    <location>
        <begin position="412"/>
        <end position="578"/>
    </location>
</feature>
<evidence type="ECO:0000256" key="4">
    <source>
        <dbReference type="ARBA" id="ARBA00023211"/>
    </source>
</evidence>
<dbReference type="InterPro" id="IPR032466">
    <property type="entry name" value="Metal_Hydrolase"/>
</dbReference>
<dbReference type="HAMAP" id="MF_01518">
    <property type="entry name" value="Adenine_deamin"/>
    <property type="match status" value="1"/>
</dbReference>
<organism evidence="9 10">
    <name type="scientific">Desulforamulus aeronauticus DSM 10349</name>
    <dbReference type="NCBI Taxonomy" id="1121421"/>
    <lineage>
        <taxon>Bacteria</taxon>
        <taxon>Bacillati</taxon>
        <taxon>Bacillota</taxon>
        <taxon>Clostridia</taxon>
        <taxon>Eubacteriales</taxon>
        <taxon>Peptococcaceae</taxon>
        <taxon>Desulforamulus</taxon>
    </lineage>
</organism>
<dbReference type="AlphaFoldDB" id="A0A1M6UH35"/>
<evidence type="ECO:0000256" key="5">
    <source>
        <dbReference type="ARBA" id="ARBA00047720"/>
    </source>
</evidence>
<dbReference type="STRING" id="1121421.SAMN02745123_02760"/>
<evidence type="ECO:0000256" key="3">
    <source>
        <dbReference type="ARBA" id="ARBA00022801"/>
    </source>
</evidence>
<reference evidence="10" key="1">
    <citation type="submission" date="2016-11" db="EMBL/GenBank/DDBJ databases">
        <authorList>
            <person name="Varghese N."/>
            <person name="Submissions S."/>
        </authorList>
    </citation>
    <scope>NUCLEOTIDE SEQUENCE [LARGE SCALE GENOMIC DNA]</scope>
    <source>
        <strain evidence="10">DSM 10349</strain>
    </source>
</reference>
<dbReference type="CDD" id="cd01295">
    <property type="entry name" value="AdeC"/>
    <property type="match status" value="1"/>
</dbReference>
<comment type="cofactor">
    <cofactor evidence="6">
        <name>Mn(2+)</name>
        <dbReference type="ChEBI" id="CHEBI:29035"/>
    </cofactor>
</comment>
<dbReference type="Pfam" id="PF13382">
    <property type="entry name" value="Adenine_deam_C"/>
    <property type="match status" value="1"/>
</dbReference>
<dbReference type="InterPro" id="IPR006680">
    <property type="entry name" value="Amidohydro-rel"/>
</dbReference>
<feature type="domain" description="Amidohydrolase-related" evidence="7">
    <location>
        <begin position="72"/>
        <end position="356"/>
    </location>
</feature>
<evidence type="ECO:0000256" key="1">
    <source>
        <dbReference type="ARBA" id="ARBA00006773"/>
    </source>
</evidence>
<dbReference type="OrthoDB" id="9775607at2"/>
<dbReference type="Gene3D" id="3.20.20.140">
    <property type="entry name" value="Metal-dependent hydrolases"/>
    <property type="match status" value="1"/>
</dbReference>
<evidence type="ECO:0000256" key="2">
    <source>
        <dbReference type="ARBA" id="ARBA00012782"/>
    </source>
</evidence>
<dbReference type="RefSeq" id="WP_072915419.1">
    <property type="nucleotide sequence ID" value="NZ_FRAR01000020.1"/>
</dbReference>
<evidence type="ECO:0000313" key="9">
    <source>
        <dbReference type="EMBL" id="SHK68532.1"/>
    </source>
</evidence>
<dbReference type="InterPro" id="IPR026912">
    <property type="entry name" value="Adenine_deam_C"/>
</dbReference>
<dbReference type="Pfam" id="PF01979">
    <property type="entry name" value="Amidohydro_1"/>
    <property type="match status" value="1"/>
</dbReference>
<dbReference type="InterPro" id="IPR006679">
    <property type="entry name" value="Adenine_deam"/>
</dbReference>
<protein>
    <recommendedName>
        <fullName evidence="2 6">Adenine deaminase</fullName>
        <shortName evidence="6">Adenase</shortName>
        <shortName evidence="6">Adenine aminase</shortName>
        <ecNumber evidence="2 6">3.5.4.2</ecNumber>
    </recommendedName>
</protein>
<comment type="similarity">
    <text evidence="1 6">Belongs to the metallo-dependent hydrolases superfamily. Adenine deaminase family.</text>
</comment>
<keyword evidence="3 6" id="KW-0378">Hydrolase</keyword>
<dbReference type="GO" id="GO:0000034">
    <property type="term" value="F:adenine deaminase activity"/>
    <property type="evidence" value="ECO:0007669"/>
    <property type="project" value="UniProtKB-UniRule"/>
</dbReference>
<gene>
    <name evidence="6" type="primary">ade</name>
    <name evidence="9" type="ORF">SAMN02745123_02760</name>
</gene>
<dbReference type="SUPFAM" id="SSF51556">
    <property type="entry name" value="Metallo-dependent hydrolases"/>
    <property type="match status" value="1"/>
</dbReference>
<dbReference type="NCBIfam" id="TIGR01178">
    <property type="entry name" value="ade"/>
    <property type="match status" value="1"/>
</dbReference>
<evidence type="ECO:0000259" key="8">
    <source>
        <dbReference type="Pfam" id="PF13382"/>
    </source>
</evidence>